<comment type="caution">
    <text evidence="4">The sequence shown here is derived from an EMBL/GenBank/DDBJ whole genome shotgun (WGS) entry which is preliminary data.</text>
</comment>
<dbReference type="PANTHER" id="PTHR11802">
    <property type="entry name" value="SERINE PROTEASE FAMILY S10 SERINE CARBOXYPEPTIDASE"/>
    <property type="match status" value="1"/>
</dbReference>
<dbReference type="GO" id="GO:0006508">
    <property type="term" value="P:proteolysis"/>
    <property type="evidence" value="ECO:0007669"/>
    <property type="project" value="UniProtKB-KW"/>
</dbReference>
<feature type="chain" id="PRO_5038154448" description="Carboxypeptidase" evidence="3">
    <location>
        <begin position="28"/>
        <end position="477"/>
    </location>
</feature>
<proteinExistence type="inferred from homology"/>
<feature type="signal peptide" evidence="3">
    <location>
        <begin position="1"/>
        <end position="27"/>
    </location>
</feature>
<dbReference type="Pfam" id="PF00450">
    <property type="entry name" value="Peptidase_S10"/>
    <property type="match status" value="1"/>
</dbReference>
<dbReference type="InterPro" id="IPR018202">
    <property type="entry name" value="Ser_caboxypep_ser_AS"/>
</dbReference>
<dbReference type="InterPro" id="IPR001563">
    <property type="entry name" value="Peptidase_S10"/>
</dbReference>
<keyword evidence="3" id="KW-0121">Carboxypeptidase</keyword>
<accession>A0A921QZ18</accession>
<sequence>MAMAAPPLLPLCLVVILLAGTATSAASASIFPREALPTKSGYLPIPVANASLYYAFYEATSPVTPPASTPLLVWLEGGPGSSSMASNFFQIGPYVFSLSGSGDSISNTSSSSAFPLSPNPYAWNRRFGLLFLDSPLGTGYSAAPSPSAIPTSQLAVAEHVLAALQSFFISSQSPPSFRARPLFLTGESYAGKTIPTAGALILATNPTLPQQQRINLRGVAIGNGLVHPVAEVGTHAATLYFAGLINAKQRRVAEAMQAEAAALAVAERWRDAAAARGRVLSWLRNATGLSSLFDVTVDTPLELQAQLAAIAEEFMNSAEVRAELGVRGDAPAWVLNSPAVAAALHDDVMKSAKPDVEALLRGPAAAAASTRTRVLLYEGIRDAQDGVVSVEAWLRELDWDGLAAFQDAPRVVWRRKSSSAAGAGQAEKLAGYVQKHGALVHVAVYGAGHLVPAAQPQAAQEMIEDWVFDKGLFGAAE</sequence>
<evidence type="ECO:0000256" key="3">
    <source>
        <dbReference type="RuleBase" id="RU361156"/>
    </source>
</evidence>
<keyword evidence="3" id="KW-0378">Hydrolase</keyword>
<evidence type="ECO:0000256" key="2">
    <source>
        <dbReference type="ARBA" id="ARBA00023180"/>
    </source>
</evidence>
<dbReference type="PANTHER" id="PTHR11802:SF58">
    <property type="entry name" value="CARBOXYPEPTIDASE"/>
    <property type="match status" value="1"/>
</dbReference>
<dbReference type="EC" id="3.4.16.-" evidence="3"/>
<dbReference type="PRINTS" id="PR00724">
    <property type="entry name" value="CRBOXYPTASEC"/>
</dbReference>
<gene>
    <name evidence="4" type="ORF">BDA96_05G223400</name>
</gene>
<comment type="similarity">
    <text evidence="1 3">Belongs to the peptidase S10 family.</text>
</comment>
<dbReference type="PROSITE" id="PS00131">
    <property type="entry name" value="CARBOXYPEPT_SER_SER"/>
    <property type="match status" value="1"/>
</dbReference>
<organism evidence="4 5">
    <name type="scientific">Sorghum bicolor</name>
    <name type="common">Sorghum</name>
    <name type="synonym">Sorghum vulgare</name>
    <dbReference type="NCBI Taxonomy" id="4558"/>
    <lineage>
        <taxon>Eukaryota</taxon>
        <taxon>Viridiplantae</taxon>
        <taxon>Streptophyta</taxon>
        <taxon>Embryophyta</taxon>
        <taxon>Tracheophyta</taxon>
        <taxon>Spermatophyta</taxon>
        <taxon>Magnoliopsida</taxon>
        <taxon>Liliopsida</taxon>
        <taxon>Poales</taxon>
        <taxon>Poaceae</taxon>
        <taxon>PACMAD clade</taxon>
        <taxon>Panicoideae</taxon>
        <taxon>Andropogonodae</taxon>
        <taxon>Andropogoneae</taxon>
        <taxon>Sorghinae</taxon>
        <taxon>Sorghum</taxon>
    </lineage>
</organism>
<dbReference type="PROSITE" id="PS00560">
    <property type="entry name" value="CARBOXYPEPT_SER_HIS"/>
    <property type="match status" value="1"/>
</dbReference>
<protein>
    <recommendedName>
        <fullName evidence="3">Carboxypeptidase</fullName>
        <ecNumber evidence="3">3.4.16.-</ecNumber>
    </recommendedName>
</protein>
<keyword evidence="3" id="KW-0732">Signal</keyword>
<dbReference type="EMBL" id="CM027684">
    <property type="protein sequence ID" value="KAG0530858.1"/>
    <property type="molecule type" value="Genomic_DNA"/>
</dbReference>
<evidence type="ECO:0000313" key="4">
    <source>
        <dbReference type="EMBL" id="KAG0530858.1"/>
    </source>
</evidence>
<dbReference type="Proteomes" id="UP000807115">
    <property type="component" value="Chromosome 5"/>
</dbReference>
<dbReference type="GO" id="GO:0004185">
    <property type="term" value="F:serine-type carboxypeptidase activity"/>
    <property type="evidence" value="ECO:0007669"/>
    <property type="project" value="UniProtKB-UniRule"/>
</dbReference>
<dbReference type="AlphaFoldDB" id="A0A921QZ18"/>
<keyword evidence="3" id="KW-0645">Protease</keyword>
<dbReference type="InterPro" id="IPR029058">
    <property type="entry name" value="AB_hydrolase_fold"/>
</dbReference>
<reference evidence="4" key="1">
    <citation type="journal article" date="2019" name="BMC Genomics">
        <title>A new reference genome for Sorghum bicolor reveals high levels of sequence similarity between sweet and grain genotypes: implications for the genetics of sugar metabolism.</title>
        <authorList>
            <person name="Cooper E.A."/>
            <person name="Brenton Z.W."/>
            <person name="Flinn B.S."/>
            <person name="Jenkins J."/>
            <person name="Shu S."/>
            <person name="Flowers D."/>
            <person name="Luo F."/>
            <person name="Wang Y."/>
            <person name="Xia P."/>
            <person name="Barry K."/>
            <person name="Daum C."/>
            <person name="Lipzen A."/>
            <person name="Yoshinaga Y."/>
            <person name="Schmutz J."/>
            <person name="Saski C."/>
            <person name="Vermerris W."/>
            <person name="Kresovich S."/>
        </authorList>
    </citation>
    <scope>NUCLEOTIDE SEQUENCE</scope>
</reference>
<name>A0A921QZ18_SORBI</name>
<dbReference type="InterPro" id="IPR033124">
    <property type="entry name" value="Ser_caboxypep_his_AS"/>
</dbReference>
<dbReference type="SUPFAM" id="SSF53474">
    <property type="entry name" value="alpha/beta-Hydrolases"/>
    <property type="match status" value="1"/>
</dbReference>
<evidence type="ECO:0000256" key="1">
    <source>
        <dbReference type="ARBA" id="ARBA00009431"/>
    </source>
</evidence>
<evidence type="ECO:0000313" key="5">
    <source>
        <dbReference type="Proteomes" id="UP000807115"/>
    </source>
</evidence>
<dbReference type="Gene3D" id="3.40.50.1820">
    <property type="entry name" value="alpha/beta hydrolase"/>
    <property type="match status" value="1"/>
</dbReference>
<dbReference type="FunFam" id="3.40.50.1820:FF:000163">
    <property type="entry name" value="Carboxypeptidase"/>
    <property type="match status" value="1"/>
</dbReference>
<keyword evidence="2" id="KW-0325">Glycoprotein</keyword>
<reference evidence="4" key="2">
    <citation type="submission" date="2020-10" db="EMBL/GenBank/DDBJ databases">
        <authorList>
            <person name="Cooper E.A."/>
            <person name="Brenton Z.W."/>
            <person name="Flinn B.S."/>
            <person name="Jenkins J."/>
            <person name="Shu S."/>
            <person name="Flowers D."/>
            <person name="Luo F."/>
            <person name="Wang Y."/>
            <person name="Xia P."/>
            <person name="Barry K."/>
            <person name="Daum C."/>
            <person name="Lipzen A."/>
            <person name="Yoshinaga Y."/>
            <person name="Schmutz J."/>
            <person name="Saski C."/>
            <person name="Vermerris W."/>
            <person name="Kresovich S."/>
        </authorList>
    </citation>
    <scope>NUCLEOTIDE SEQUENCE</scope>
</reference>